<evidence type="ECO:0000256" key="3">
    <source>
        <dbReference type="ARBA" id="ARBA00022801"/>
    </source>
</evidence>
<dbReference type="InterPro" id="IPR007422">
    <property type="entry name" value="Peptidase_Prp"/>
</dbReference>
<sequence>MITSKFTYMNQKLNQITVSGHANYKQHGEDIVCAAVSAATLVTANAIEHLKLNHKIGLTVSEGYFKLTLNEEDPIVLGLLENLEYTLNELEKNYPKYIKNQKEG</sequence>
<evidence type="ECO:0000256" key="4">
    <source>
        <dbReference type="ARBA" id="ARBA00022807"/>
    </source>
</evidence>
<keyword evidence="3" id="KW-0378">Hydrolase</keyword>
<proteinExistence type="inferred from homology"/>
<dbReference type="Pfam" id="PF04327">
    <property type="entry name" value="Peptidase_Prp"/>
    <property type="match status" value="1"/>
</dbReference>
<accession>A0AAW6U4W4</accession>
<dbReference type="EMBL" id="JASCXW010000001">
    <property type="protein sequence ID" value="MDI6451960.1"/>
    <property type="molecule type" value="Genomic_DNA"/>
</dbReference>
<organism evidence="7 8">
    <name type="scientific">Peloplasma aerotolerans</name>
    <dbReference type="NCBI Taxonomy" id="3044389"/>
    <lineage>
        <taxon>Bacteria</taxon>
        <taxon>Bacillati</taxon>
        <taxon>Mycoplasmatota</taxon>
        <taxon>Mollicutes</taxon>
        <taxon>Acholeplasmatales</taxon>
        <taxon>Acholeplasmataceae</taxon>
        <taxon>Peloplasma</taxon>
    </lineage>
</organism>
<evidence type="ECO:0000256" key="5">
    <source>
        <dbReference type="ARBA" id="ARBA00044503"/>
    </source>
</evidence>
<dbReference type="GO" id="GO:0008234">
    <property type="term" value="F:cysteine-type peptidase activity"/>
    <property type="evidence" value="ECO:0007669"/>
    <property type="project" value="UniProtKB-KW"/>
</dbReference>
<protein>
    <recommendedName>
        <fullName evidence="6">Ribosomal processing cysteine protease Prp</fullName>
    </recommendedName>
</protein>
<evidence type="ECO:0000313" key="8">
    <source>
        <dbReference type="Proteomes" id="UP001431532"/>
    </source>
</evidence>
<dbReference type="GO" id="GO:0042254">
    <property type="term" value="P:ribosome biogenesis"/>
    <property type="evidence" value="ECO:0007669"/>
    <property type="project" value="UniProtKB-KW"/>
</dbReference>
<dbReference type="PANTHER" id="PTHR39178">
    <property type="entry name" value="HYPOTHETICAL RIBOSOME-ASSOCIATED PROTEIN"/>
    <property type="match status" value="1"/>
</dbReference>
<dbReference type="Gene3D" id="3.30.70.1490">
    <property type="entry name" value="Cysteine protease Prp"/>
    <property type="match status" value="1"/>
</dbReference>
<keyword evidence="8" id="KW-1185">Reference proteome</keyword>
<keyword evidence="4" id="KW-0788">Thiol protease</keyword>
<comment type="caution">
    <text evidence="7">The sequence shown here is derived from an EMBL/GenBank/DDBJ whole genome shotgun (WGS) entry which is preliminary data.</text>
</comment>
<dbReference type="SUPFAM" id="SSF118010">
    <property type="entry name" value="TM1457-like"/>
    <property type="match status" value="1"/>
</dbReference>
<dbReference type="CDD" id="cd16332">
    <property type="entry name" value="Prp-like"/>
    <property type="match status" value="1"/>
</dbReference>
<evidence type="ECO:0000313" key="7">
    <source>
        <dbReference type="EMBL" id="MDI6451960.1"/>
    </source>
</evidence>
<name>A0AAW6U4W4_9MOLU</name>
<dbReference type="GO" id="GO:0006508">
    <property type="term" value="P:proteolysis"/>
    <property type="evidence" value="ECO:0007669"/>
    <property type="project" value="UniProtKB-KW"/>
</dbReference>
<evidence type="ECO:0000256" key="1">
    <source>
        <dbReference type="ARBA" id="ARBA00022517"/>
    </source>
</evidence>
<evidence type="ECO:0000256" key="6">
    <source>
        <dbReference type="ARBA" id="ARBA00044538"/>
    </source>
</evidence>
<dbReference type="PANTHER" id="PTHR39178:SF1">
    <property type="entry name" value="RIBOSOMAL-PROCESSING CYSTEINE PROTEASE PRP"/>
    <property type="match status" value="1"/>
</dbReference>
<comment type="similarity">
    <text evidence="5">Belongs to the Prp family.</text>
</comment>
<reference evidence="7" key="1">
    <citation type="submission" date="2023-05" db="EMBL/GenBank/DDBJ databases">
        <title>Mariniplasma microaerophilum sp. nov., a novel anaerobic mollicute isolated from terrestrial mud volcano, Taman Peninsula, Russia.</title>
        <authorList>
            <person name="Khomyakova M.A."/>
            <person name="Merkel A.Y."/>
            <person name="Slobodkin A.I."/>
        </authorList>
    </citation>
    <scope>NUCLEOTIDE SEQUENCE</scope>
    <source>
        <strain evidence="7">M4Ah</strain>
    </source>
</reference>
<keyword evidence="1" id="KW-0690">Ribosome biogenesis</keyword>
<gene>
    <name evidence="7" type="ORF">QJ521_00155</name>
</gene>
<dbReference type="Proteomes" id="UP001431532">
    <property type="component" value="Unassembled WGS sequence"/>
</dbReference>
<evidence type="ECO:0000256" key="2">
    <source>
        <dbReference type="ARBA" id="ARBA00022670"/>
    </source>
</evidence>
<dbReference type="AlphaFoldDB" id="A0AAW6U4W4"/>
<keyword evidence="2 7" id="KW-0645">Protease</keyword>
<dbReference type="RefSeq" id="WP_282838341.1">
    <property type="nucleotide sequence ID" value="NZ_JASCXW010000001.1"/>
</dbReference>
<dbReference type="InterPro" id="IPR036764">
    <property type="entry name" value="Peptidase_Prp_sf"/>
</dbReference>